<feature type="domain" description="DUF7708" evidence="1">
    <location>
        <begin position="1"/>
        <end position="109"/>
    </location>
</feature>
<dbReference type="Proteomes" id="UP001358417">
    <property type="component" value="Unassembled WGS sequence"/>
</dbReference>
<evidence type="ECO:0000259" key="1">
    <source>
        <dbReference type="Pfam" id="PF24809"/>
    </source>
</evidence>
<evidence type="ECO:0000313" key="2">
    <source>
        <dbReference type="EMBL" id="KAK5045226.1"/>
    </source>
</evidence>
<dbReference type="Pfam" id="PF24809">
    <property type="entry name" value="DUF7708"/>
    <property type="match status" value="1"/>
</dbReference>
<sequence length="457" mass="50090">MLVKASTNHSKTIEELSNALDSISDAIGLCNVESNLIRSQHVQTAIAKLYIAVFLFFGDAIIWYKSSSASKVLHSLHRDFSERFRKSIDTIKLQAEGVRNAAGLGSQAEVRVVRLDVEQLRGELNDARIGLSGELRTLAEYMIWQQGESIKQHELTQALLSAFRADVMGFPMLCSITPEPRIEDTPSFALAAPVQSPQVCLPPPLTTGVIHKILQNTISRHSENHACGVKVYPKPSQALFDQSLAQATNRWLCNPSQKLLYLEFLSGDQTSRVDHSLAGQIARVLMEAKLPVVTFGQGLRPKAPGEEEKDNNADIVLAMLSLAMDIIHQLPSGDHLSSAVWSTLQDHDSTHDVTFAEATQILEAAVGAAPNNLHIVLLGYPTLWSANESTVKSFLDIVRNASHSDDAGVRMIIISPRKLHNTLKVIRAGETVSLRAASINRSLKAPIVVRRARSEVS</sequence>
<reference evidence="2 3" key="1">
    <citation type="submission" date="2023-08" db="EMBL/GenBank/DDBJ databases">
        <title>Black Yeasts Isolated from many extreme environments.</title>
        <authorList>
            <person name="Coleine C."/>
            <person name="Stajich J.E."/>
            <person name="Selbmann L."/>
        </authorList>
    </citation>
    <scope>NUCLEOTIDE SEQUENCE [LARGE SCALE GENOMIC DNA]</scope>
    <source>
        <strain evidence="2 3">CCFEE 5792</strain>
    </source>
</reference>
<dbReference type="InterPro" id="IPR056125">
    <property type="entry name" value="DUF7708"/>
</dbReference>
<accession>A0AAV9MX88</accession>
<dbReference type="AlphaFoldDB" id="A0AAV9MX88"/>
<organism evidence="2 3">
    <name type="scientific">Exophiala bonariae</name>
    <dbReference type="NCBI Taxonomy" id="1690606"/>
    <lineage>
        <taxon>Eukaryota</taxon>
        <taxon>Fungi</taxon>
        <taxon>Dikarya</taxon>
        <taxon>Ascomycota</taxon>
        <taxon>Pezizomycotina</taxon>
        <taxon>Eurotiomycetes</taxon>
        <taxon>Chaetothyriomycetidae</taxon>
        <taxon>Chaetothyriales</taxon>
        <taxon>Herpotrichiellaceae</taxon>
        <taxon>Exophiala</taxon>
    </lineage>
</organism>
<keyword evidence="3" id="KW-1185">Reference proteome</keyword>
<name>A0AAV9MX88_9EURO</name>
<dbReference type="GeneID" id="89977718"/>
<protein>
    <recommendedName>
        <fullName evidence="1">DUF7708 domain-containing protein</fullName>
    </recommendedName>
</protein>
<proteinExistence type="predicted"/>
<dbReference type="EMBL" id="JAVRRD010000039">
    <property type="protein sequence ID" value="KAK5045226.1"/>
    <property type="molecule type" value="Genomic_DNA"/>
</dbReference>
<evidence type="ECO:0000313" key="3">
    <source>
        <dbReference type="Proteomes" id="UP001358417"/>
    </source>
</evidence>
<comment type="caution">
    <text evidence="2">The sequence shown here is derived from an EMBL/GenBank/DDBJ whole genome shotgun (WGS) entry which is preliminary data.</text>
</comment>
<gene>
    <name evidence="2" type="ORF">LTR84_009559</name>
</gene>
<dbReference type="RefSeq" id="XP_064700862.1">
    <property type="nucleotide sequence ID" value="XM_064853099.1"/>
</dbReference>